<sequence>MIKFGLSDKLIKILKLIYETLFRYNVMPKIFNIGLVKLLVKDQKKSYSDINNMRPLTISDCWSNILEKILLEEIHKCTQLKSQNHLVDMQYFRLKKSSYTTRENLKEHVYVQSMPARHLIK</sequence>
<evidence type="ECO:0000313" key="2">
    <source>
        <dbReference type="Proteomes" id="UP000276133"/>
    </source>
</evidence>
<dbReference type="EMBL" id="REGN01000706">
    <property type="protein sequence ID" value="RNA39741.1"/>
    <property type="molecule type" value="Genomic_DNA"/>
</dbReference>
<evidence type="ECO:0008006" key="3">
    <source>
        <dbReference type="Google" id="ProtNLM"/>
    </source>
</evidence>
<comment type="caution">
    <text evidence="1">The sequence shown here is derived from an EMBL/GenBank/DDBJ whole genome shotgun (WGS) entry which is preliminary data.</text>
</comment>
<accession>A0A3M7SV98</accession>
<evidence type="ECO:0000313" key="1">
    <source>
        <dbReference type="EMBL" id="RNA39741.1"/>
    </source>
</evidence>
<dbReference type="OrthoDB" id="410104at2759"/>
<name>A0A3M7SV98_BRAPC</name>
<proteinExistence type="predicted"/>
<organism evidence="1 2">
    <name type="scientific">Brachionus plicatilis</name>
    <name type="common">Marine rotifer</name>
    <name type="synonym">Brachionus muelleri</name>
    <dbReference type="NCBI Taxonomy" id="10195"/>
    <lineage>
        <taxon>Eukaryota</taxon>
        <taxon>Metazoa</taxon>
        <taxon>Spiralia</taxon>
        <taxon>Gnathifera</taxon>
        <taxon>Rotifera</taxon>
        <taxon>Eurotatoria</taxon>
        <taxon>Monogononta</taxon>
        <taxon>Pseudotrocha</taxon>
        <taxon>Ploima</taxon>
        <taxon>Brachionidae</taxon>
        <taxon>Brachionus</taxon>
    </lineage>
</organism>
<reference evidence="1 2" key="1">
    <citation type="journal article" date="2018" name="Sci. Rep.">
        <title>Genomic signatures of local adaptation to the degree of environmental predictability in rotifers.</title>
        <authorList>
            <person name="Franch-Gras L."/>
            <person name="Hahn C."/>
            <person name="Garcia-Roger E.M."/>
            <person name="Carmona M.J."/>
            <person name="Serra M."/>
            <person name="Gomez A."/>
        </authorList>
    </citation>
    <scope>NUCLEOTIDE SEQUENCE [LARGE SCALE GENOMIC DNA]</scope>
    <source>
        <strain evidence="1">HYR1</strain>
    </source>
</reference>
<gene>
    <name evidence="1" type="ORF">BpHYR1_018805</name>
</gene>
<protein>
    <recommendedName>
        <fullName evidence="3">RNA-directed DNA polymerase from mobile element jockey-like</fullName>
    </recommendedName>
</protein>
<keyword evidence="2" id="KW-1185">Reference proteome</keyword>
<dbReference type="AlphaFoldDB" id="A0A3M7SV98"/>
<dbReference type="Proteomes" id="UP000276133">
    <property type="component" value="Unassembled WGS sequence"/>
</dbReference>